<name>A0A2A4JXQ3_HELVI</name>
<reference evidence="3" key="1">
    <citation type="submission" date="2017-09" db="EMBL/GenBank/DDBJ databases">
        <title>Contemporary evolution of a Lepidopteran species, Heliothis virescens, in response to modern agricultural practices.</title>
        <authorList>
            <person name="Fritz M.L."/>
            <person name="Deyonke A.M."/>
            <person name="Papanicolaou A."/>
            <person name="Micinski S."/>
            <person name="Westbrook J."/>
            <person name="Gould F."/>
        </authorList>
    </citation>
    <scope>NUCLEOTIDE SEQUENCE [LARGE SCALE GENOMIC DNA]</scope>
    <source>
        <strain evidence="3">HvINT-</strain>
        <tissue evidence="3">Whole body</tissue>
    </source>
</reference>
<gene>
    <name evidence="3" type="ORF">B5V51_9232</name>
</gene>
<organism evidence="3">
    <name type="scientific">Heliothis virescens</name>
    <name type="common">Tobacco budworm moth</name>
    <dbReference type="NCBI Taxonomy" id="7102"/>
    <lineage>
        <taxon>Eukaryota</taxon>
        <taxon>Metazoa</taxon>
        <taxon>Ecdysozoa</taxon>
        <taxon>Arthropoda</taxon>
        <taxon>Hexapoda</taxon>
        <taxon>Insecta</taxon>
        <taxon>Pterygota</taxon>
        <taxon>Neoptera</taxon>
        <taxon>Endopterygota</taxon>
        <taxon>Lepidoptera</taxon>
        <taxon>Glossata</taxon>
        <taxon>Ditrysia</taxon>
        <taxon>Noctuoidea</taxon>
        <taxon>Noctuidae</taxon>
        <taxon>Heliothinae</taxon>
        <taxon>Heliothis</taxon>
    </lineage>
</organism>
<comment type="caution">
    <text evidence="3">The sequence shown here is derived from an EMBL/GenBank/DDBJ whole genome shotgun (WGS) entry which is preliminary data.</text>
</comment>
<accession>A0A2A4JXQ3</accession>
<dbReference type="AlphaFoldDB" id="A0A2A4JXQ3"/>
<feature type="region of interest" description="Disordered" evidence="2">
    <location>
        <begin position="129"/>
        <end position="165"/>
    </location>
</feature>
<evidence type="ECO:0000256" key="2">
    <source>
        <dbReference type="SAM" id="MobiDB-lite"/>
    </source>
</evidence>
<evidence type="ECO:0000256" key="1">
    <source>
        <dbReference type="SAM" id="Coils"/>
    </source>
</evidence>
<feature type="compositionally biased region" description="Low complexity" evidence="2">
    <location>
        <begin position="129"/>
        <end position="138"/>
    </location>
</feature>
<evidence type="ECO:0000313" key="3">
    <source>
        <dbReference type="EMBL" id="PCG76546.1"/>
    </source>
</evidence>
<feature type="compositionally biased region" description="Polar residues" evidence="2">
    <location>
        <begin position="149"/>
        <end position="165"/>
    </location>
</feature>
<feature type="coiled-coil region" evidence="1">
    <location>
        <begin position="73"/>
        <end position="121"/>
    </location>
</feature>
<protein>
    <submittedName>
        <fullName evidence="3">Uncharacterized protein</fullName>
    </submittedName>
</protein>
<proteinExistence type="predicted"/>
<sequence>MDTGYENITHRKMEKGIHKMEVEEHSHITLRKPQNRSRSLETIDITGSLDSSLSCDALARSLDLSANTLPPCIEEMVSEMNTLKSNLLSTQNEMDNLILENVELKKQITQLSQEIIILKQICRSPTSSLRKSISSNKKNSVKRRLADNFQHSPNTDKLNPDQQIERSQSSFSEDTFLEANVDESSKLPTDDTSSNEIVSATQCLVSVNNLHRNKLCIISDNNENNILNFAENTFPNKIVCHYCMPKAGIIELLATLEVKLAYYTLDDFCIILLGERDFTVSKNYAYLVDYIKCKLEKLLHTNIVFCCPTFKLGWDTILFNSRIEAFNQLIYQSNRVFNYVYTFDTNRQLKYSYEMFSKYTGKINNSGMNKIFKNLKNYLELFEQPIHDDSYNLSHKQVHNFPSCRLKPGTIPYYFNKMNLLAASTKIEANCSTVINNSDFFHA</sequence>
<keyword evidence="1" id="KW-0175">Coiled coil</keyword>
<dbReference type="EMBL" id="NWSH01000416">
    <property type="protein sequence ID" value="PCG76546.1"/>
    <property type="molecule type" value="Genomic_DNA"/>
</dbReference>